<organism evidence="2">
    <name type="scientific">Borrelia parkeri</name>
    <dbReference type="NCBI Taxonomy" id="141"/>
    <lineage>
        <taxon>Bacteria</taxon>
        <taxon>Pseudomonadati</taxon>
        <taxon>Spirochaetota</taxon>
        <taxon>Spirochaetia</taxon>
        <taxon>Spirochaetales</taxon>
        <taxon>Borreliaceae</taxon>
        <taxon>Borrelia</taxon>
    </lineage>
</organism>
<sequence length="183" mass="21359">MKKKCLLTILLLSLVNCGLLSKNKNSETSLLNTLDNNQKQALITFKDLLQDKNHRSILEKQQKSILKDLEKHQENSNLQDKLKKTLNSEYDKTQLNKLFDELGNIKTKQFLQKLHIMLKSINNGTLTSFSSSNFKDSNQTLEQKKEQALQYIKGQLYTDYYLYINGIQDANYFFERIMSVLEI</sequence>
<evidence type="ECO:0000256" key="1">
    <source>
        <dbReference type="SAM" id="SignalP"/>
    </source>
</evidence>
<reference evidence="2" key="1">
    <citation type="journal article" date="2010" name="Infect. Immun.">
        <title>Molecular characterization of the interaction of Borrelia parkeri and Borrelia turicatae with human complement regulators.</title>
        <authorList>
            <person name="Schott M."/>
            <person name="Grosskinsky S."/>
            <person name="Brenner C."/>
            <person name="Kraiczy P."/>
            <person name="Wallich R."/>
        </authorList>
    </citation>
    <scope>NUCLEOTIDE SEQUENCE</scope>
</reference>
<protein>
    <submittedName>
        <fullName evidence="2">Outer surface protein</fullName>
    </submittedName>
</protein>
<evidence type="ECO:0000313" key="2">
    <source>
        <dbReference type="EMBL" id="CBJ18717.1"/>
    </source>
</evidence>
<accession>D5GU46</accession>
<feature type="chain" id="PRO_5003072932" evidence="1">
    <location>
        <begin position="22"/>
        <end position="183"/>
    </location>
</feature>
<feature type="signal peptide" evidence="1">
    <location>
        <begin position="1"/>
        <end position="21"/>
    </location>
</feature>
<proteinExistence type="predicted"/>
<gene>
    <name evidence="2" type="primary">bpcA</name>
</gene>
<dbReference type="AlphaFoldDB" id="D5GU46"/>
<name>D5GU46_BORPR</name>
<keyword evidence="1" id="KW-0732">Signal</keyword>
<dbReference type="EMBL" id="FN659904">
    <property type="protein sequence ID" value="CBJ18717.1"/>
    <property type="molecule type" value="Genomic_DNA"/>
</dbReference>